<gene>
    <name evidence="1" type="ORF">A1OE_1463</name>
</gene>
<name>K7YQ03_9PROT</name>
<dbReference type="AlphaFoldDB" id="K7YQ03"/>
<organism evidence="1 2">
    <name type="scientific">Candidatus Endolissoclinum faulkneri L2</name>
    <dbReference type="NCBI Taxonomy" id="1193729"/>
    <lineage>
        <taxon>Bacteria</taxon>
        <taxon>Pseudomonadati</taxon>
        <taxon>Pseudomonadota</taxon>
        <taxon>Alphaproteobacteria</taxon>
        <taxon>Rhodospirillales</taxon>
        <taxon>Rhodospirillaceae</taxon>
        <taxon>Candidatus Endolissoclinum</taxon>
    </lineage>
</organism>
<dbReference type="EMBL" id="CP003539">
    <property type="protein sequence ID" value="AFX99632.1"/>
    <property type="molecule type" value="Genomic_DNA"/>
</dbReference>
<evidence type="ECO:0000313" key="1">
    <source>
        <dbReference type="EMBL" id="AFX99632.1"/>
    </source>
</evidence>
<dbReference type="KEGG" id="thal:A1OE_1463"/>
<protein>
    <submittedName>
        <fullName evidence="1">Uncharacterized protein</fullName>
    </submittedName>
</protein>
<dbReference type="HOGENOM" id="CLU_3248776_0_0_5"/>
<accession>K7YQ03</accession>
<proteinExistence type="predicted"/>
<dbReference type="Proteomes" id="UP000010077">
    <property type="component" value="Chromosome"/>
</dbReference>
<dbReference type="STRING" id="1193729.A1OE_1463"/>
<keyword evidence="2" id="KW-1185">Reference proteome</keyword>
<evidence type="ECO:0000313" key="2">
    <source>
        <dbReference type="Proteomes" id="UP000010077"/>
    </source>
</evidence>
<sequence>MMSCTIKYSHPSHEVAVCFLLLAKQMRNIDVRKILSIFFGDL</sequence>
<reference evidence="1 2" key="1">
    <citation type="journal article" date="2012" name="Proc. Natl. Acad. Sci. U.S.A.">
        <title>Genome streamlining and chemical defense in a coral reef symbiosis.</title>
        <authorList>
            <person name="Kwan J.C."/>
            <person name="Donia M.S."/>
            <person name="Han A.W."/>
            <person name="Hirose E."/>
            <person name="Haygood M.G."/>
            <person name="Schmidt E.W."/>
        </authorList>
    </citation>
    <scope>NUCLEOTIDE SEQUENCE [LARGE SCALE GENOMIC DNA]</scope>
    <source>
        <strain evidence="1 2">L2</strain>
    </source>
</reference>